<gene>
    <name evidence="2" type="ORF">I5E68_05260</name>
</gene>
<organism evidence="2 3">
    <name type="scientific">Novosphingobium aureum</name>
    <dbReference type="NCBI Taxonomy" id="2792964"/>
    <lineage>
        <taxon>Bacteria</taxon>
        <taxon>Pseudomonadati</taxon>
        <taxon>Pseudomonadota</taxon>
        <taxon>Alphaproteobacteria</taxon>
        <taxon>Sphingomonadales</taxon>
        <taxon>Sphingomonadaceae</taxon>
        <taxon>Novosphingobium</taxon>
    </lineage>
</organism>
<keyword evidence="3" id="KW-1185">Reference proteome</keyword>
<evidence type="ECO:0000313" key="3">
    <source>
        <dbReference type="Proteomes" id="UP000617634"/>
    </source>
</evidence>
<evidence type="ECO:0000313" key="2">
    <source>
        <dbReference type="EMBL" id="MBH0112362.1"/>
    </source>
</evidence>
<feature type="chain" id="PRO_5038049592" evidence="1">
    <location>
        <begin position="46"/>
        <end position="274"/>
    </location>
</feature>
<dbReference type="EMBL" id="JADZGI010000001">
    <property type="protein sequence ID" value="MBH0112362.1"/>
    <property type="molecule type" value="Genomic_DNA"/>
</dbReference>
<accession>A0A931HAF7</accession>
<keyword evidence="1" id="KW-0732">Signal</keyword>
<reference evidence="2" key="1">
    <citation type="submission" date="2020-11" db="EMBL/GenBank/DDBJ databases">
        <title>Novosphingobium aureum sp. nov., a marine bacterium isolated from sediment of a salt flat.</title>
        <authorList>
            <person name="Yoo Y."/>
            <person name="Kim J.-J."/>
        </authorList>
    </citation>
    <scope>NUCLEOTIDE SEQUENCE</scope>
    <source>
        <strain evidence="2">YJ-S2-02</strain>
    </source>
</reference>
<dbReference type="Proteomes" id="UP000617634">
    <property type="component" value="Unassembled WGS sequence"/>
</dbReference>
<proteinExistence type="predicted"/>
<feature type="signal peptide" evidence="1">
    <location>
        <begin position="1"/>
        <end position="45"/>
    </location>
</feature>
<name>A0A931HAF7_9SPHN</name>
<dbReference type="AlphaFoldDB" id="A0A931HAF7"/>
<dbReference type="InterPro" id="IPR010239">
    <property type="entry name" value="CHP02001"/>
</dbReference>
<comment type="caution">
    <text evidence="2">The sequence shown here is derived from an EMBL/GenBank/DDBJ whole genome shotgun (WGS) entry which is preliminary data.</text>
</comment>
<sequence length="274" mass="28558">MYRHCVTAAHAAPSGFSFPSIPAIARKAAALTLAAAAFAPLAAQAQGVLPASAAIEATTDLRARGLGQSGGKAALLVDGTLPVTSSFILDARAATLRSSNRNGDAELGLEIAPQLRTASAGWTFTAGARAHLYLDAGAMDYVELEGGVSRTLGPAWLRLGAAYAPSQDAIGGDNLYLSADAELGLPGTGFTLYAGAGHTLGSRKDDTLAAMRAVRLRPDGNYTDYRLGIERSHLNLAYGMQFSDTTIDQSANRTSPYWDNDSGARVSGYMRVSF</sequence>
<dbReference type="Pfam" id="PF09694">
    <property type="entry name" value="Gcw_chp"/>
    <property type="match status" value="1"/>
</dbReference>
<protein>
    <submittedName>
        <fullName evidence="2">Uncharacterized protein</fullName>
    </submittedName>
</protein>
<evidence type="ECO:0000256" key="1">
    <source>
        <dbReference type="SAM" id="SignalP"/>
    </source>
</evidence>
<dbReference type="RefSeq" id="WP_197161601.1">
    <property type="nucleotide sequence ID" value="NZ_JADZGI010000001.1"/>
</dbReference>